<dbReference type="SUPFAM" id="SSF55261">
    <property type="entry name" value="GAD domain-like"/>
    <property type="match status" value="1"/>
</dbReference>
<dbReference type="InterPro" id="IPR036388">
    <property type="entry name" value="WH-like_DNA-bd_sf"/>
</dbReference>
<reference evidence="7" key="1">
    <citation type="submission" date="2008-03" db="EMBL/GenBank/DDBJ databases">
        <title>Complete sequence of Thermoproteus neutrophilus V24Sta.</title>
        <authorList>
            <consortium name="US DOE Joint Genome Institute"/>
            <person name="Copeland A."/>
            <person name="Lucas S."/>
            <person name="Lapidus A."/>
            <person name="Glavina del Rio T."/>
            <person name="Dalin E."/>
            <person name="Tice H."/>
            <person name="Bruce D."/>
            <person name="Goodwin L."/>
            <person name="Pitluck S."/>
            <person name="Sims D."/>
            <person name="Brettin T."/>
            <person name="Detter J.C."/>
            <person name="Han C."/>
            <person name="Kuske C.R."/>
            <person name="Schmutz J."/>
            <person name="Larimer F."/>
            <person name="Land M."/>
            <person name="Hauser L."/>
            <person name="Kyrpides N."/>
            <person name="Mikhailova N."/>
            <person name="Biddle J.F."/>
            <person name="Zhang Z."/>
            <person name="Fitz-Gibbon S.T."/>
            <person name="Lowe T.M."/>
            <person name="Saltikov C."/>
            <person name="House C.H."/>
            <person name="Richardson P."/>
        </authorList>
    </citation>
    <scope>NUCLEOTIDE SEQUENCE [LARGE SCALE GENOMIC DNA]</scope>
    <source>
        <strain evidence="7">V24Sta</strain>
    </source>
</reference>
<evidence type="ECO:0000313" key="8">
    <source>
        <dbReference type="Proteomes" id="UP000001694"/>
    </source>
</evidence>
<dbReference type="RefSeq" id="WP_012350073.1">
    <property type="nucleotide sequence ID" value="NC_010525.1"/>
</dbReference>
<dbReference type="InterPro" id="IPR036390">
    <property type="entry name" value="WH_DNA-bd_sf"/>
</dbReference>
<evidence type="ECO:0000313" key="7">
    <source>
        <dbReference type="EMBL" id="ACB39653.1"/>
    </source>
</evidence>
<keyword evidence="1" id="KW-0436">Ligase</keyword>
<dbReference type="Gene3D" id="1.10.10.10">
    <property type="entry name" value="Winged helix-like DNA-binding domain superfamily/Winged helix DNA-binding domain"/>
    <property type="match status" value="1"/>
</dbReference>
<accession>B1YCZ0</accession>
<name>B1YCZ0_PYRNV</name>
<evidence type="ECO:0000256" key="2">
    <source>
        <dbReference type="ARBA" id="ARBA00022741"/>
    </source>
</evidence>
<dbReference type="InterPro" id="IPR029349">
    <property type="entry name" value="DUF4443"/>
</dbReference>
<dbReference type="HOGENOM" id="CLU_1393643_0_0_2"/>
<dbReference type="Pfam" id="PF22167">
    <property type="entry name" value="PH0730-like_N"/>
    <property type="match status" value="1"/>
</dbReference>
<dbReference type="EMBL" id="CP001014">
    <property type="protein sequence ID" value="ACB39653.1"/>
    <property type="molecule type" value="Genomic_DNA"/>
</dbReference>
<gene>
    <name evidence="7" type="ordered locus">Tneu_0714</name>
</gene>
<keyword evidence="8" id="KW-1185">Reference proteome</keyword>
<protein>
    <recommendedName>
        <fullName evidence="9">DUF4443 domain-containing protein</fullName>
    </recommendedName>
</protein>
<organism evidence="7 8">
    <name type="scientific">Pyrobaculum neutrophilum (strain DSM 2338 / JCM 9278 / NBRC 100436 / V24Sta)</name>
    <name type="common">Thermoproteus neutrophilus</name>
    <dbReference type="NCBI Taxonomy" id="444157"/>
    <lineage>
        <taxon>Archaea</taxon>
        <taxon>Thermoproteota</taxon>
        <taxon>Thermoprotei</taxon>
        <taxon>Thermoproteales</taxon>
        <taxon>Thermoproteaceae</taxon>
        <taxon>Pyrobaculum</taxon>
    </lineage>
</organism>
<dbReference type="InterPro" id="IPR054039">
    <property type="entry name" value="PH0730-like_N"/>
</dbReference>
<dbReference type="GO" id="GO:0005737">
    <property type="term" value="C:cytoplasm"/>
    <property type="evidence" value="ECO:0007669"/>
    <property type="project" value="InterPro"/>
</dbReference>
<evidence type="ECO:0000259" key="6">
    <source>
        <dbReference type="Pfam" id="PF22167"/>
    </source>
</evidence>
<evidence type="ECO:0000259" key="5">
    <source>
        <dbReference type="Pfam" id="PF14544"/>
    </source>
</evidence>
<dbReference type="GO" id="GO:0006412">
    <property type="term" value="P:translation"/>
    <property type="evidence" value="ECO:0007669"/>
    <property type="project" value="UniProtKB-KW"/>
</dbReference>
<feature type="domain" description="PH0730-like N-terminal" evidence="6">
    <location>
        <begin position="11"/>
        <end position="43"/>
    </location>
</feature>
<dbReference type="OrthoDB" id="27734at2157"/>
<evidence type="ECO:0000256" key="4">
    <source>
        <dbReference type="ARBA" id="ARBA00022917"/>
    </source>
</evidence>
<dbReference type="GeneID" id="6165670"/>
<dbReference type="InterPro" id="IPR004115">
    <property type="entry name" value="GAD-like_sf"/>
</dbReference>
<dbReference type="KEGG" id="tne:Tneu_0714"/>
<dbReference type="GO" id="GO:0004812">
    <property type="term" value="F:aminoacyl-tRNA ligase activity"/>
    <property type="evidence" value="ECO:0007669"/>
    <property type="project" value="InterPro"/>
</dbReference>
<proteinExistence type="predicted"/>
<dbReference type="GO" id="GO:0005524">
    <property type="term" value="F:ATP binding"/>
    <property type="evidence" value="ECO:0007669"/>
    <property type="project" value="UniProtKB-KW"/>
</dbReference>
<feature type="domain" description="DUF4443" evidence="5">
    <location>
        <begin position="104"/>
        <end position="173"/>
    </location>
</feature>
<dbReference type="SUPFAM" id="SSF46785">
    <property type="entry name" value="Winged helix' DNA-binding domain"/>
    <property type="match status" value="1"/>
</dbReference>
<keyword evidence="3" id="KW-0067">ATP-binding</keyword>
<evidence type="ECO:0008006" key="9">
    <source>
        <dbReference type="Google" id="ProtNLM"/>
    </source>
</evidence>
<sequence>MKSREIAYLQMLAVLAISNTPRGRKNLAEELKIGEGVVRTLLEGGRDLGHVAVLKGGVKITEAGSEFLREALALCGITKMLPLDDAKKILCGRRCMGFITMEGVKDVIGLRDSLVRLGACGALIAVPREGKLALPPLDDPLEKYDKRLAETLKPYVEDGGSVVIACGDTFSDALGLIALRCSQLVAKQ</sequence>
<evidence type="ECO:0000256" key="1">
    <source>
        <dbReference type="ARBA" id="ARBA00022598"/>
    </source>
</evidence>
<dbReference type="Proteomes" id="UP000001694">
    <property type="component" value="Chromosome"/>
</dbReference>
<evidence type="ECO:0000256" key="3">
    <source>
        <dbReference type="ARBA" id="ARBA00022840"/>
    </source>
</evidence>
<dbReference type="AlphaFoldDB" id="B1YCZ0"/>
<keyword evidence="2" id="KW-0547">Nucleotide-binding</keyword>
<dbReference type="STRING" id="444157.Tneu_0714"/>
<dbReference type="Gene3D" id="3.30.1360.30">
    <property type="entry name" value="GAD-like domain"/>
    <property type="match status" value="1"/>
</dbReference>
<dbReference type="Pfam" id="PF14544">
    <property type="entry name" value="DUF4443"/>
    <property type="match status" value="1"/>
</dbReference>
<keyword evidence="4" id="KW-0648">Protein biosynthesis</keyword>
<dbReference type="eggNOG" id="arCOG02103">
    <property type="taxonomic scope" value="Archaea"/>
</dbReference>